<dbReference type="OrthoDB" id="10542853at2759"/>
<dbReference type="Proteomes" id="UP000054498">
    <property type="component" value="Unassembled WGS sequence"/>
</dbReference>
<proteinExistence type="predicted"/>
<dbReference type="GeneID" id="25731453"/>
<feature type="chain" id="PRO_5002244531" evidence="2">
    <location>
        <begin position="26"/>
        <end position="221"/>
    </location>
</feature>
<dbReference type="KEGG" id="mng:MNEG_13940"/>
<dbReference type="AlphaFoldDB" id="A0A0D2J1Z6"/>
<feature type="region of interest" description="Disordered" evidence="1">
    <location>
        <begin position="174"/>
        <end position="221"/>
    </location>
</feature>
<evidence type="ECO:0000313" key="3">
    <source>
        <dbReference type="EMBL" id="KIY94022.1"/>
    </source>
</evidence>
<reference evidence="3 4" key="1">
    <citation type="journal article" date="2013" name="BMC Genomics">
        <title>Reconstruction of the lipid metabolism for the microalga Monoraphidium neglectum from its genome sequence reveals characteristics suitable for biofuel production.</title>
        <authorList>
            <person name="Bogen C."/>
            <person name="Al-Dilaimi A."/>
            <person name="Albersmeier A."/>
            <person name="Wichmann J."/>
            <person name="Grundmann M."/>
            <person name="Rupp O."/>
            <person name="Lauersen K.J."/>
            <person name="Blifernez-Klassen O."/>
            <person name="Kalinowski J."/>
            <person name="Goesmann A."/>
            <person name="Mussgnug J.H."/>
            <person name="Kruse O."/>
        </authorList>
    </citation>
    <scope>NUCLEOTIDE SEQUENCE [LARGE SCALE GENOMIC DNA]</scope>
    <source>
        <strain evidence="3 4">SAG 48.87</strain>
    </source>
</reference>
<organism evidence="3 4">
    <name type="scientific">Monoraphidium neglectum</name>
    <dbReference type="NCBI Taxonomy" id="145388"/>
    <lineage>
        <taxon>Eukaryota</taxon>
        <taxon>Viridiplantae</taxon>
        <taxon>Chlorophyta</taxon>
        <taxon>core chlorophytes</taxon>
        <taxon>Chlorophyceae</taxon>
        <taxon>CS clade</taxon>
        <taxon>Sphaeropleales</taxon>
        <taxon>Selenastraceae</taxon>
        <taxon>Monoraphidium</taxon>
    </lineage>
</organism>
<evidence type="ECO:0000256" key="1">
    <source>
        <dbReference type="SAM" id="MobiDB-lite"/>
    </source>
</evidence>
<feature type="signal peptide" evidence="2">
    <location>
        <begin position="1"/>
        <end position="25"/>
    </location>
</feature>
<sequence>MVGRAPVLLLAAAAMALLLAPGAQASIFCTPCSQCPSYGALFSGWCWRTCQPSCGYIPITPNNIIVNGDSCRYSGKAYGPTAGASACQTAKSRCSTLLTSGQTANSFGAIGPVTLSQCSNIAMGACQSAANLDSCGGAAEFGFGSCSAATFRQYFAQAAASACRSYATTVTDVAPGTNHATTASAPGDDGSSDGGDDSSSSDGSGGKRRLLGAGRRMLRAV</sequence>
<gene>
    <name evidence="3" type="ORF">MNEG_13940</name>
</gene>
<dbReference type="RefSeq" id="XP_013893042.1">
    <property type="nucleotide sequence ID" value="XM_014037588.1"/>
</dbReference>
<keyword evidence="4" id="KW-1185">Reference proteome</keyword>
<feature type="compositionally biased region" description="Basic residues" evidence="1">
    <location>
        <begin position="206"/>
        <end position="221"/>
    </location>
</feature>
<dbReference type="EMBL" id="KK104365">
    <property type="protein sequence ID" value="KIY94022.1"/>
    <property type="molecule type" value="Genomic_DNA"/>
</dbReference>
<name>A0A0D2J1Z6_9CHLO</name>
<evidence type="ECO:0000256" key="2">
    <source>
        <dbReference type="SAM" id="SignalP"/>
    </source>
</evidence>
<accession>A0A0D2J1Z6</accession>
<evidence type="ECO:0000313" key="4">
    <source>
        <dbReference type="Proteomes" id="UP000054498"/>
    </source>
</evidence>
<protein>
    <submittedName>
        <fullName evidence="3">Uncharacterized protein</fullName>
    </submittedName>
</protein>
<keyword evidence="2" id="KW-0732">Signal</keyword>